<evidence type="ECO:0000256" key="3">
    <source>
        <dbReference type="ARBA" id="ARBA00023159"/>
    </source>
</evidence>
<dbReference type="Pfam" id="PF12833">
    <property type="entry name" value="HTH_18"/>
    <property type="match status" value="1"/>
</dbReference>
<dbReference type="InterPro" id="IPR037923">
    <property type="entry name" value="HTH-like"/>
</dbReference>
<dbReference type="Gene3D" id="1.10.10.60">
    <property type="entry name" value="Homeodomain-like"/>
    <property type="match status" value="2"/>
</dbReference>
<keyword evidence="3" id="KW-0010">Activator</keyword>
<dbReference type="PANTHER" id="PTHR46796">
    <property type="entry name" value="HTH-TYPE TRANSCRIPTIONAL ACTIVATOR RHAS-RELATED"/>
    <property type="match status" value="1"/>
</dbReference>
<dbReference type="PROSITE" id="PS00041">
    <property type="entry name" value="HTH_ARAC_FAMILY_1"/>
    <property type="match status" value="1"/>
</dbReference>
<dbReference type="InterPro" id="IPR018060">
    <property type="entry name" value="HTH_AraC"/>
</dbReference>
<dbReference type="SUPFAM" id="SSF51215">
    <property type="entry name" value="Regulatory protein AraC"/>
    <property type="match status" value="1"/>
</dbReference>
<dbReference type="PRINTS" id="PR00032">
    <property type="entry name" value="HTHARAC"/>
</dbReference>
<dbReference type="SMART" id="SM00342">
    <property type="entry name" value="HTH_ARAC"/>
    <property type="match status" value="1"/>
</dbReference>
<feature type="domain" description="HTH araC/xylS-type" evidence="5">
    <location>
        <begin position="165"/>
        <end position="263"/>
    </location>
</feature>
<keyword evidence="1" id="KW-0805">Transcription regulation</keyword>
<evidence type="ECO:0000256" key="1">
    <source>
        <dbReference type="ARBA" id="ARBA00023015"/>
    </source>
</evidence>
<dbReference type="InterPro" id="IPR050204">
    <property type="entry name" value="AraC_XylS_family_regulators"/>
</dbReference>
<evidence type="ECO:0000313" key="7">
    <source>
        <dbReference type="Proteomes" id="UP000680638"/>
    </source>
</evidence>
<evidence type="ECO:0000313" key="6">
    <source>
        <dbReference type="EMBL" id="GIO69407.1"/>
    </source>
</evidence>
<dbReference type="InterPro" id="IPR009057">
    <property type="entry name" value="Homeodomain-like_sf"/>
</dbReference>
<dbReference type="PROSITE" id="PS01124">
    <property type="entry name" value="HTH_ARAC_FAMILY_2"/>
    <property type="match status" value="1"/>
</dbReference>
<dbReference type="InterPro" id="IPR020449">
    <property type="entry name" value="Tscrpt_reg_AraC-type_HTH"/>
</dbReference>
<gene>
    <name evidence="6" type="ORF">J21TS3_42280</name>
</gene>
<comment type="caution">
    <text evidence="6">The sequence shown here is derived from an EMBL/GenBank/DDBJ whole genome shotgun (WGS) entry which is preliminary data.</text>
</comment>
<dbReference type="Proteomes" id="UP000680638">
    <property type="component" value="Unassembled WGS sequence"/>
</dbReference>
<dbReference type="InterPro" id="IPR035418">
    <property type="entry name" value="AraC-bd_2"/>
</dbReference>
<dbReference type="EMBL" id="BORW01000031">
    <property type="protein sequence ID" value="GIO69407.1"/>
    <property type="molecule type" value="Genomic_DNA"/>
</dbReference>
<dbReference type="SUPFAM" id="SSF46689">
    <property type="entry name" value="Homeodomain-like"/>
    <property type="match status" value="2"/>
</dbReference>
<evidence type="ECO:0000256" key="2">
    <source>
        <dbReference type="ARBA" id="ARBA00023125"/>
    </source>
</evidence>
<sequence length="263" mass="30032">MMEMSIRTERMELFKGADRFSNRSHRHGHWYQVTVPVQGVCHVMMENKPYRLNGGEGLIQHPGTEHFLRLDADSSVIIIKIREDALGLEQASGSLPEFAVRQRMDPGELSRLFRHWTSELMFGDAPDPLAAQETEIRVLHYLRATLNGSIPERGLESKVRDVHIHQVLEYMHAYYAEAVSVDDLAAVAKQSRFHFIRNFRECTGVTPYQYLLMLRVDKAKQLLKSSGDSVADISCSLGFSCTSQFHRAFRKFAGMTPGEFRQS</sequence>
<name>A0ABQ4M1L7_9BACL</name>
<dbReference type="InterPro" id="IPR018062">
    <property type="entry name" value="HTH_AraC-typ_CS"/>
</dbReference>
<keyword evidence="7" id="KW-1185">Reference proteome</keyword>
<evidence type="ECO:0000259" key="5">
    <source>
        <dbReference type="PROSITE" id="PS01124"/>
    </source>
</evidence>
<protein>
    <recommendedName>
        <fullName evidence="5">HTH araC/xylS-type domain-containing protein</fullName>
    </recommendedName>
</protein>
<dbReference type="CDD" id="cd02208">
    <property type="entry name" value="cupin_RmlC-like"/>
    <property type="match status" value="1"/>
</dbReference>
<proteinExistence type="predicted"/>
<accession>A0ABQ4M1L7</accession>
<dbReference type="Pfam" id="PF14525">
    <property type="entry name" value="AraC_binding_2"/>
    <property type="match status" value="1"/>
</dbReference>
<keyword evidence="2" id="KW-0238">DNA-binding</keyword>
<evidence type="ECO:0000256" key="4">
    <source>
        <dbReference type="ARBA" id="ARBA00023163"/>
    </source>
</evidence>
<keyword evidence="4" id="KW-0804">Transcription</keyword>
<organism evidence="6 7">
    <name type="scientific">Paenibacillus cookii</name>
    <dbReference type="NCBI Taxonomy" id="157839"/>
    <lineage>
        <taxon>Bacteria</taxon>
        <taxon>Bacillati</taxon>
        <taxon>Bacillota</taxon>
        <taxon>Bacilli</taxon>
        <taxon>Bacillales</taxon>
        <taxon>Paenibacillaceae</taxon>
        <taxon>Paenibacillus</taxon>
    </lineage>
</organism>
<reference evidence="6 7" key="1">
    <citation type="submission" date="2021-03" db="EMBL/GenBank/DDBJ databases">
        <title>Antimicrobial resistance genes in bacteria isolated from Japanese honey, and their potential for conferring macrolide and lincosamide resistance in the American foulbrood pathogen Paenibacillus larvae.</title>
        <authorList>
            <person name="Okamoto M."/>
            <person name="Kumagai M."/>
            <person name="Kanamori H."/>
            <person name="Takamatsu D."/>
        </authorList>
    </citation>
    <scope>NUCLEOTIDE SEQUENCE [LARGE SCALE GENOMIC DNA]</scope>
    <source>
        <strain evidence="6 7">J21TS3</strain>
    </source>
</reference>